<reference evidence="2" key="2">
    <citation type="submission" date="2022-01" db="EMBL/GenBank/DDBJ databases">
        <authorList>
            <person name="Yamashiro T."/>
            <person name="Shiraishi A."/>
            <person name="Satake H."/>
            <person name="Nakayama K."/>
        </authorList>
    </citation>
    <scope>NUCLEOTIDE SEQUENCE</scope>
</reference>
<organism evidence="2 3">
    <name type="scientific">Tanacetum coccineum</name>
    <dbReference type="NCBI Taxonomy" id="301880"/>
    <lineage>
        <taxon>Eukaryota</taxon>
        <taxon>Viridiplantae</taxon>
        <taxon>Streptophyta</taxon>
        <taxon>Embryophyta</taxon>
        <taxon>Tracheophyta</taxon>
        <taxon>Spermatophyta</taxon>
        <taxon>Magnoliopsida</taxon>
        <taxon>eudicotyledons</taxon>
        <taxon>Gunneridae</taxon>
        <taxon>Pentapetalae</taxon>
        <taxon>asterids</taxon>
        <taxon>campanulids</taxon>
        <taxon>Asterales</taxon>
        <taxon>Asteraceae</taxon>
        <taxon>Asteroideae</taxon>
        <taxon>Anthemideae</taxon>
        <taxon>Anthemidinae</taxon>
        <taxon>Tanacetum</taxon>
    </lineage>
</organism>
<accession>A0ABQ5D4T1</accession>
<keyword evidence="3" id="KW-1185">Reference proteome</keyword>
<feature type="region of interest" description="Disordered" evidence="1">
    <location>
        <begin position="106"/>
        <end position="173"/>
    </location>
</feature>
<feature type="compositionally biased region" description="Basic and acidic residues" evidence="1">
    <location>
        <begin position="139"/>
        <end position="173"/>
    </location>
</feature>
<evidence type="ECO:0000313" key="2">
    <source>
        <dbReference type="EMBL" id="GJT34316.1"/>
    </source>
</evidence>
<sequence>MNKKSYSFDLDTFRNMLQMCPKLPGQKFVDPPFEEDILTFMRELGYPGNIELLSDVKIINFKKETSMQVVQTNGAILPDYLTNPTMKESEAYKTYHDLATGKVQLKPKYVRRSSRSKTEQAPKPSTVNVSDHDDDDDDERTKSNNDGEDFVHPKFSTHDDEARQEEVNKEDSFDLRVQTPSHFESTDDEDDNEEVQGVNIEGKAMDEVVNNKEDEGNELYRDLNVNLEGQDVEMTDDQPTNVQITQVTEDTHVIITLVIPEGQQQSSSVSSGFISNMLSPRPDIGIDSVFNTEATSLVDVPVTTIAEPPLVFATTLPPPPTPLITHMQQIPFPIPTTAPSTSLQDLLNFGSLFGFDQRLKTLETEFSKFKQTNQFTEEFSSIPGIVDPYLANKMHEAVKTDVQLQSERLRDETQAENEDFLNKNDAK</sequence>
<gene>
    <name evidence="2" type="ORF">Tco_0924735</name>
</gene>
<evidence type="ECO:0000256" key="1">
    <source>
        <dbReference type="SAM" id="MobiDB-lite"/>
    </source>
</evidence>
<dbReference type="Proteomes" id="UP001151760">
    <property type="component" value="Unassembled WGS sequence"/>
</dbReference>
<protein>
    <submittedName>
        <fullName evidence="2">Uncharacterized protein</fullName>
    </submittedName>
</protein>
<reference evidence="2" key="1">
    <citation type="journal article" date="2022" name="Int. J. Mol. Sci.">
        <title>Draft Genome of Tanacetum Coccineum: Genomic Comparison of Closely Related Tanacetum-Family Plants.</title>
        <authorList>
            <person name="Yamashiro T."/>
            <person name="Shiraishi A."/>
            <person name="Nakayama K."/>
            <person name="Satake H."/>
        </authorList>
    </citation>
    <scope>NUCLEOTIDE SEQUENCE</scope>
</reference>
<comment type="caution">
    <text evidence="2">The sequence shown here is derived from an EMBL/GenBank/DDBJ whole genome shotgun (WGS) entry which is preliminary data.</text>
</comment>
<dbReference type="EMBL" id="BQNB010014952">
    <property type="protein sequence ID" value="GJT34316.1"/>
    <property type="molecule type" value="Genomic_DNA"/>
</dbReference>
<evidence type="ECO:0000313" key="3">
    <source>
        <dbReference type="Proteomes" id="UP001151760"/>
    </source>
</evidence>
<name>A0ABQ5D4T1_9ASTR</name>
<proteinExistence type="predicted"/>